<dbReference type="Proteomes" id="UP001196980">
    <property type="component" value="Unassembled WGS sequence"/>
</dbReference>
<dbReference type="RefSeq" id="WP_218253723.1">
    <property type="nucleotide sequence ID" value="NZ_JABXWD010000452.1"/>
</dbReference>
<evidence type="ECO:0000313" key="4">
    <source>
        <dbReference type="Proteomes" id="UP001196980"/>
    </source>
</evidence>
<dbReference type="EMBL" id="JABXWD010000452">
    <property type="protein sequence ID" value="MBV6343119.1"/>
    <property type="molecule type" value="Genomic_DNA"/>
</dbReference>
<protein>
    <submittedName>
        <fullName evidence="3">Glycosyltransferase</fullName>
    </submittedName>
</protein>
<comment type="caution">
    <text evidence="3">The sequence shown here is derived from an EMBL/GenBank/DDBJ whole genome shotgun (WGS) entry which is preliminary data.</text>
</comment>
<keyword evidence="1" id="KW-0808">Transferase</keyword>
<feature type="domain" description="Glycosyl transferase family 1" evidence="2">
    <location>
        <begin position="50"/>
        <end position="148"/>
    </location>
</feature>
<sequence>MTEEPKHKTITLINPIPEKGINTFLELSTHFRDFTFLAVEGWRPVKIDGTYLSRNVKYYSRQYDLTPIYKQSHILLVPSHFEEGFGRVVTEAGLYGVPSIVSNRGGLIEAVGNGGLVVNSHDIKEWSGAIKTIDDPNSYTKFRNQAKQHADLFLKDPVHQLIEIGVL</sequence>
<dbReference type="Gene3D" id="3.40.50.2000">
    <property type="entry name" value="Glycogen Phosphorylase B"/>
    <property type="match status" value="1"/>
</dbReference>
<evidence type="ECO:0000313" key="3">
    <source>
        <dbReference type="EMBL" id="MBV6343119.1"/>
    </source>
</evidence>
<organism evidence="3 4">
    <name type="scientific">Candidatus Magnetobacterium casense</name>
    <dbReference type="NCBI Taxonomy" id="1455061"/>
    <lineage>
        <taxon>Bacteria</taxon>
        <taxon>Pseudomonadati</taxon>
        <taxon>Nitrospirota</taxon>
        <taxon>Thermodesulfovibrionia</taxon>
        <taxon>Thermodesulfovibrionales</taxon>
        <taxon>Candidatus Magnetobacteriaceae</taxon>
        <taxon>Candidatus Magnetobacterium</taxon>
    </lineage>
</organism>
<reference evidence="3 4" key="1">
    <citation type="journal article" date="2020" name="J Geophys Res Biogeosci">
        <title>Magnetotaxis as an Adaptation to Enable Bacterial Shuttling of Microbial Sulfur and Sulfur Cycling Across Aquatic Oxic#Anoxic Interfaces.</title>
        <authorList>
            <person name="Li J."/>
            <person name="Liu P."/>
            <person name="Wang J."/>
            <person name="Roberts A.P."/>
            <person name="Pan Y."/>
        </authorList>
    </citation>
    <scope>NUCLEOTIDE SEQUENCE [LARGE SCALE GENOMIC DNA]</scope>
    <source>
        <strain evidence="3 4">MYR-1_YQ</strain>
    </source>
</reference>
<dbReference type="InterPro" id="IPR001296">
    <property type="entry name" value="Glyco_trans_1"/>
</dbReference>
<dbReference type="SUPFAM" id="SSF53756">
    <property type="entry name" value="UDP-Glycosyltransferase/glycogen phosphorylase"/>
    <property type="match status" value="1"/>
</dbReference>
<evidence type="ECO:0000259" key="2">
    <source>
        <dbReference type="Pfam" id="PF00534"/>
    </source>
</evidence>
<gene>
    <name evidence="3" type="ORF">HWQ67_16180</name>
</gene>
<proteinExistence type="predicted"/>
<dbReference type="Pfam" id="PF00534">
    <property type="entry name" value="Glycos_transf_1"/>
    <property type="match status" value="1"/>
</dbReference>
<accession>A0ABS6S419</accession>
<evidence type="ECO:0000256" key="1">
    <source>
        <dbReference type="ARBA" id="ARBA00022679"/>
    </source>
</evidence>
<dbReference type="PANTHER" id="PTHR46401:SF2">
    <property type="entry name" value="GLYCOSYLTRANSFERASE WBBK-RELATED"/>
    <property type="match status" value="1"/>
</dbReference>
<keyword evidence="4" id="KW-1185">Reference proteome</keyword>
<dbReference type="PANTHER" id="PTHR46401">
    <property type="entry name" value="GLYCOSYLTRANSFERASE WBBK-RELATED"/>
    <property type="match status" value="1"/>
</dbReference>
<name>A0ABS6S419_9BACT</name>